<evidence type="ECO:0008006" key="4">
    <source>
        <dbReference type="Google" id="ProtNLM"/>
    </source>
</evidence>
<gene>
    <name evidence="3" type="ORF">METZ01_LOCUS279258</name>
</gene>
<feature type="transmembrane region" description="Helical" evidence="2">
    <location>
        <begin position="55"/>
        <end position="79"/>
    </location>
</feature>
<keyword evidence="2" id="KW-1133">Transmembrane helix</keyword>
<evidence type="ECO:0000256" key="2">
    <source>
        <dbReference type="SAM" id="Phobius"/>
    </source>
</evidence>
<dbReference type="EMBL" id="UINC01082019">
    <property type="protein sequence ID" value="SVC26404.1"/>
    <property type="molecule type" value="Genomic_DNA"/>
</dbReference>
<keyword evidence="2" id="KW-0812">Transmembrane</keyword>
<feature type="region of interest" description="Disordered" evidence="1">
    <location>
        <begin position="246"/>
        <end position="270"/>
    </location>
</feature>
<organism evidence="3">
    <name type="scientific">marine metagenome</name>
    <dbReference type="NCBI Taxonomy" id="408172"/>
    <lineage>
        <taxon>unclassified sequences</taxon>
        <taxon>metagenomes</taxon>
        <taxon>ecological metagenomes</taxon>
    </lineage>
</organism>
<evidence type="ECO:0000313" key="3">
    <source>
        <dbReference type="EMBL" id="SVC26404.1"/>
    </source>
</evidence>
<dbReference type="Pfam" id="PF06037">
    <property type="entry name" value="DUF922"/>
    <property type="match status" value="1"/>
</dbReference>
<dbReference type="InterPro" id="IPR010321">
    <property type="entry name" value="DUF922"/>
</dbReference>
<name>A0A382KNI4_9ZZZZ</name>
<reference evidence="3" key="1">
    <citation type="submission" date="2018-05" db="EMBL/GenBank/DDBJ databases">
        <authorList>
            <person name="Lanie J.A."/>
            <person name="Ng W.-L."/>
            <person name="Kazmierczak K.M."/>
            <person name="Andrzejewski T.M."/>
            <person name="Davidsen T.M."/>
            <person name="Wayne K.J."/>
            <person name="Tettelin H."/>
            <person name="Glass J.I."/>
            <person name="Rusch D."/>
            <person name="Podicherti R."/>
            <person name="Tsui H.-C.T."/>
            <person name="Winkler M.E."/>
        </authorList>
    </citation>
    <scope>NUCLEOTIDE SEQUENCE</scope>
</reference>
<keyword evidence="2" id="KW-0472">Membrane</keyword>
<proteinExistence type="predicted"/>
<evidence type="ECO:0000256" key="1">
    <source>
        <dbReference type="SAM" id="MobiDB-lite"/>
    </source>
</evidence>
<dbReference type="AlphaFoldDB" id="A0A382KNI4"/>
<sequence length="270" mass="30148">MVEHYLDTVGVTGSSPVLRTILSSFFASPLKLIPDAEPYRFRAWPDGLSGSGLRVTLAVVIPLRLAILFLLVATTHVAAAPVVKRKNETYQVTGSNLRELRQMIDRNGPVNSDDGKHYDGLTEWSLTWDFNLKRRGKVWIVASRSVILDVKVTTPRWTDFKATPGLLQTQWRAYRANLLRHEEGHAKIALRAAYAVDKYLGTCGGSSSLEKLKTDIQKNTRLLLKQYRKIDRSYDQRTLHGATQGATLAKAREADQLTPALPGSPGRGRR</sequence>
<protein>
    <recommendedName>
        <fullName evidence="4">DUF922 domain-containing protein</fullName>
    </recommendedName>
</protein>
<accession>A0A382KNI4</accession>